<dbReference type="EMBL" id="JAVDRD010000005">
    <property type="protein sequence ID" value="MDR6511560.1"/>
    <property type="molecule type" value="Genomic_DNA"/>
</dbReference>
<dbReference type="InterPro" id="IPR050266">
    <property type="entry name" value="AB_hydrolase_sf"/>
</dbReference>
<comment type="caution">
    <text evidence="3">The sequence shown here is derived from an EMBL/GenBank/DDBJ whole genome shotgun (WGS) entry which is preliminary data.</text>
</comment>
<proteinExistence type="predicted"/>
<dbReference type="Proteomes" id="UP001184150">
    <property type="component" value="Unassembled WGS sequence"/>
</dbReference>
<dbReference type="PANTHER" id="PTHR43798:SF31">
    <property type="entry name" value="AB HYDROLASE SUPERFAMILY PROTEIN YCLE"/>
    <property type="match status" value="1"/>
</dbReference>
<dbReference type="Gene3D" id="3.40.50.1820">
    <property type="entry name" value="alpha/beta hydrolase"/>
    <property type="match status" value="1"/>
</dbReference>
<dbReference type="SUPFAM" id="SSF53474">
    <property type="entry name" value="alpha/beta-Hydrolases"/>
    <property type="match status" value="1"/>
</dbReference>
<keyword evidence="1" id="KW-0378">Hydrolase</keyword>
<evidence type="ECO:0000313" key="4">
    <source>
        <dbReference type="Proteomes" id="UP001184150"/>
    </source>
</evidence>
<name>A0ABU1MMI5_9SPHN</name>
<dbReference type="Pfam" id="PF00561">
    <property type="entry name" value="Abhydrolase_1"/>
    <property type="match status" value="1"/>
</dbReference>
<feature type="domain" description="AB hydrolase-1" evidence="2">
    <location>
        <begin position="34"/>
        <end position="276"/>
    </location>
</feature>
<protein>
    <submittedName>
        <fullName evidence="3">Pimeloyl-ACP methyl ester carboxylesterase</fullName>
    </submittedName>
</protein>
<accession>A0ABU1MMI5</accession>
<keyword evidence="4" id="KW-1185">Reference proteome</keyword>
<organism evidence="3 4">
    <name type="scientific">Novosphingobium capsulatum</name>
    <dbReference type="NCBI Taxonomy" id="13688"/>
    <lineage>
        <taxon>Bacteria</taxon>
        <taxon>Pseudomonadati</taxon>
        <taxon>Pseudomonadota</taxon>
        <taxon>Alphaproteobacteria</taxon>
        <taxon>Sphingomonadales</taxon>
        <taxon>Sphingomonadaceae</taxon>
        <taxon>Novosphingobium</taxon>
    </lineage>
</organism>
<gene>
    <name evidence="3" type="ORF">J2792_002432</name>
</gene>
<dbReference type="InterPro" id="IPR029058">
    <property type="entry name" value="AB_hydrolase_fold"/>
</dbReference>
<evidence type="ECO:0000256" key="1">
    <source>
        <dbReference type="ARBA" id="ARBA00022801"/>
    </source>
</evidence>
<evidence type="ECO:0000313" key="3">
    <source>
        <dbReference type="EMBL" id="MDR6511560.1"/>
    </source>
</evidence>
<evidence type="ECO:0000259" key="2">
    <source>
        <dbReference type="Pfam" id="PF00561"/>
    </source>
</evidence>
<dbReference type="RefSeq" id="WP_309805415.1">
    <property type="nucleotide sequence ID" value="NZ_JAVDRD010000005.1"/>
</dbReference>
<dbReference type="PANTHER" id="PTHR43798">
    <property type="entry name" value="MONOACYLGLYCEROL LIPASE"/>
    <property type="match status" value="1"/>
</dbReference>
<sequence length="290" mass="31434">MAMLAGSPNVSLLTAWMVASDGAAIPYRIRGTGPALIMIHGWSQSGAMFQRQLDALSDKFTVIVPDLRGHGEAPDPGHGLRMARLGQDLSELMDHLKLHSATLLGWSMGVSVIWAYIDLYGTARVDRLIQVDQPAMLTILPTMDAAEAMECGALFTLAQLADLHTALLSPEGNTHRAGFVSGMVTKTIAPDLLDWIQAENTKTPMSVAAALLFSHCTNDWRDVVDRIDRPTLVIGGSVSHVNPSSQRYIHGRIAGSVYHEFPAEDGGAHFPFLEAPDAFNRVVSDFLLTH</sequence>
<dbReference type="InterPro" id="IPR000073">
    <property type="entry name" value="AB_hydrolase_1"/>
</dbReference>
<reference evidence="3 4" key="1">
    <citation type="submission" date="2023-07" db="EMBL/GenBank/DDBJ databases">
        <title>Sorghum-associated microbial communities from plants grown in Nebraska, USA.</title>
        <authorList>
            <person name="Schachtman D."/>
        </authorList>
    </citation>
    <scope>NUCLEOTIDE SEQUENCE [LARGE SCALE GENOMIC DNA]</scope>
    <source>
        <strain evidence="3 4">DS1027</strain>
    </source>
</reference>